<evidence type="ECO:0000313" key="1">
    <source>
        <dbReference type="EMBL" id="BCO09589.1"/>
    </source>
</evidence>
<evidence type="ECO:0008006" key="3">
    <source>
        <dbReference type="Google" id="ProtNLM"/>
    </source>
</evidence>
<dbReference type="EMBL" id="AP024233">
    <property type="protein sequence ID" value="BCO09589.1"/>
    <property type="molecule type" value="Genomic_DNA"/>
</dbReference>
<sequence length="118" mass="13607">MAKQFSSKRMQREARTVEVMIRRYCRDKHGSGQGELCDQCQELLDYAYLRLTHCPFQDGKTTCGKCPVHCYKPGMRQEIQEVMRYVGPKMVLTNPLMALSHALDGLRRKPVKRRSSAA</sequence>
<accession>A0A915XIA0</accession>
<dbReference type="Proteomes" id="UP001063350">
    <property type="component" value="Chromosome"/>
</dbReference>
<proteinExistence type="predicted"/>
<dbReference type="RefSeq" id="WP_267926339.1">
    <property type="nucleotide sequence ID" value="NZ_AP024233.1"/>
</dbReference>
<reference evidence="1" key="1">
    <citation type="submission" date="2020-12" db="EMBL/GenBank/DDBJ databases">
        <title>Desulfobium dissulfuricans gen. nov., sp. nov., a novel mesophilic, sulfate-reducing bacterium isolated from a deep-sea hydrothermal vent.</title>
        <authorList>
            <person name="Hashimoto Y."/>
            <person name="Tame A."/>
            <person name="Sawayama S."/>
            <person name="Miyazaki J."/>
            <person name="Takai K."/>
            <person name="Nakagawa S."/>
        </authorList>
    </citation>
    <scope>NUCLEOTIDE SEQUENCE</scope>
    <source>
        <strain evidence="1">GF1</strain>
    </source>
</reference>
<protein>
    <recommendedName>
        <fullName evidence="3">Nitrous oxide-stimulated promoter family protein</fullName>
    </recommendedName>
</protein>
<organism evidence="1 2">
    <name type="scientific">Desulfolithobacter dissulfuricans</name>
    <dbReference type="NCBI Taxonomy" id="2795293"/>
    <lineage>
        <taxon>Bacteria</taxon>
        <taxon>Pseudomonadati</taxon>
        <taxon>Thermodesulfobacteriota</taxon>
        <taxon>Desulfobulbia</taxon>
        <taxon>Desulfobulbales</taxon>
        <taxon>Desulfobulbaceae</taxon>
        <taxon>Desulfolithobacter</taxon>
    </lineage>
</organism>
<dbReference type="AlphaFoldDB" id="A0A915XIA0"/>
<evidence type="ECO:0000313" key="2">
    <source>
        <dbReference type="Proteomes" id="UP001063350"/>
    </source>
</evidence>
<dbReference type="NCBIfam" id="NF007714">
    <property type="entry name" value="PRK10410.1-2"/>
    <property type="match status" value="1"/>
</dbReference>
<keyword evidence="2" id="KW-1185">Reference proteome</keyword>
<dbReference type="InterPro" id="IPR020483">
    <property type="entry name" value="Uncharacterised_YgbA"/>
</dbReference>
<dbReference type="KEGG" id="ddu:GF1_19650"/>
<gene>
    <name evidence="1" type="ORF">GF1_19650</name>
</gene>
<dbReference type="Pfam" id="PF11756">
    <property type="entry name" value="YgbA_NO"/>
    <property type="match status" value="1"/>
</dbReference>
<name>A0A915XIA0_9BACT</name>